<feature type="compositionally biased region" description="Polar residues" evidence="1">
    <location>
        <begin position="324"/>
        <end position="346"/>
    </location>
</feature>
<feature type="compositionally biased region" description="Polar residues" evidence="1">
    <location>
        <begin position="102"/>
        <end position="113"/>
    </location>
</feature>
<feature type="compositionally biased region" description="Polar residues" evidence="1">
    <location>
        <begin position="162"/>
        <end position="174"/>
    </location>
</feature>
<dbReference type="AlphaFoldDB" id="A0A9W4UBE9"/>
<feature type="compositionally biased region" description="Polar residues" evidence="1">
    <location>
        <begin position="702"/>
        <end position="716"/>
    </location>
</feature>
<feature type="region of interest" description="Disordered" evidence="1">
    <location>
        <begin position="1"/>
        <end position="268"/>
    </location>
</feature>
<feature type="compositionally biased region" description="Low complexity" evidence="1">
    <location>
        <begin position="240"/>
        <end position="250"/>
    </location>
</feature>
<accession>A0A9W4UBE9</accession>
<feature type="compositionally biased region" description="Polar residues" evidence="1">
    <location>
        <begin position="463"/>
        <end position="472"/>
    </location>
</feature>
<feature type="compositionally biased region" description="Basic residues" evidence="1">
    <location>
        <begin position="859"/>
        <end position="868"/>
    </location>
</feature>
<feature type="region of interest" description="Disordered" evidence="1">
    <location>
        <begin position="832"/>
        <end position="868"/>
    </location>
</feature>
<keyword evidence="3" id="KW-1185">Reference proteome</keyword>
<protein>
    <submittedName>
        <fullName evidence="2">Uncharacterized protein</fullName>
    </submittedName>
</protein>
<feature type="compositionally biased region" description="Low complexity" evidence="1">
    <location>
        <begin position="511"/>
        <end position="522"/>
    </location>
</feature>
<feature type="compositionally biased region" description="Polar residues" evidence="1">
    <location>
        <begin position="783"/>
        <end position="801"/>
    </location>
</feature>
<organism evidence="2 3">
    <name type="scientific">Periconia digitata</name>
    <dbReference type="NCBI Taxonomy" id="1303443"/>
    <lineage>
        <taxon>Eukaryota</taxon>
        <taxon>Fungi</taxon>
        <taxon>Dikarya</taxon>
        <taxon>Ascomycota</taxon>
        <taxon>Pezizomycotina</taxon>
        <taxon>Dothideomycetes</taxon>
        <taxon>Pleosporomycetidae</taxon>
        <taxon>Pleosporales</taxon>
        <taxon>Massarineae</taxon>
        <taxon>Periconiaceae</taxon>
        <taxon>Periconia</taxon>
    </lineage>
</organism>
<feature type="region of interest" description="Disordered" evidence="1">
    <location>
        <begin position="695"/>
        <end position="801"/>
    </location>
</feature>
<feature type="compositionally biased region" description="Low complexity" evidence="1">
    <location>
        <begin position="82"/>
        <end position="101"/>
    </location>
</feature>
<feature type="compositionally biased region" description="Polar residues" evidence="1">
    <location>
        <begin position="523"/>
        <end position="540"/>
    </location>
</feature>
<name>A0A9W4UBE9_9PLEO</name>
<sequence>MRQHKHDARSFDAMALPASHSRRPSAQHQPTPDVSQTQQTLPRRSRIIAAPNTPSLLRLPSNSSLELPPTLLSPRSRRATNPSTPSLTQASASSTATTSPSYFSPQTSASGTEPRSPGARRPPASRSGHGTDTSRGPPITLITRGNSDIARRASQPPPRVDSTLSKQQSTQSGLLSPGTVVRGSGRDDKQRRSDRDNQAAPAPKHSKSQSLAQTASRPVFSRRNSTASSQRQEHMDRSTDISSDYSSGSHSRYESRYTTNGRRAAREAYTSDAAQEDLFLNIAADSAPRGNQTDAAARTERLKSRIARATNRQSAPLSSPVVKSASTTPNGNSRIPSAIDTKTSTPYRRASLLPSARTPREQTPLTPTASSDIRTQVQDLSPKRSFTTQRKDSDLSPKEFLAQLDGDRRRPSYSENTQTPPYRANAFRPSNLHYYSSSRDDPQTPLATPHQEPSPSRADGTESHGSTGNATSVWDELDGLKSRIRRIEMGGKIPATSGAIISQATADRPRTANTSVTTASSSPNQQRKPNVSPSESTIGISTSGKIHPLLGEALVKAKQHTTPSVYRVLEATASEALALAEMSGSAGPQGTFQSASSILNGSSVPDRQVRRKADNICRSLTELCIALCDNKPSIASPAFRSVAAVPSRRSSIQVNDSPTIRSSIEPESNTQAQRSPSSAMNRIEARRASMMAGGASVLGSPRESSQEPPTPSQLHMSSRVGRAGTSLNRARQNFEEEEEEEDDPTLRAPSRAFTDFRDIRSAEKNRYSRTYTSREPMPDLQPSAIQPTTSSRRPTVPGLNTENLLLRDGSRRFGIERQNSPAYEKQVARELATPRTQYSANRHSVGGISGLGRSGSLNRRLRGKSAGE</sequence>
<feature type="compositionally biased region" description="Polar residues" evidence="1">
    <location>
        <begin position="208"/>
        <end position="230"/>
    </location>
</feature>
<feature type="compositionally biased region" description="Basic and acidic residues" evidence="1">
    <location>
        <begin position="184"/>
        <end position="197"/>
    </location>
</feature>
<evidence type="ECO:0000256" key="1">
    <source>
        <dbReference type="SAM" id="MobiDB-lite"/>
    </source>
</evidence>
<feature type="region of interest" description="Disordered" evidence="1">
    <location>
        <begin position="645"/>
        <end position="680"/>
    </location>
</feature>
<dbReference type="OrthoDB" id="5369729at2759"/>
<feature type="compositionally biased region" description="Low complexity" evidence="1">
    <location>
        <begin position="51"/>
        <end position="74"/>
    </location>
</feature>
<feature type="compositionally biased region" description="Polar residues" evidence="1">
    <location>
        <begin position="652"/>
        <end position="680"/>
    </location>
</feature>
<dbReference type="EMBL" id="CAOQHR010000004">
    <property type="protein sequence ID" value="CAI6333218.1"/>
    <property type="molecule type" value="Genomic_DNA"/>
</dbReference>
<feature type="region of interest" description="Disordered" evidence="1">
    <location>
        <begin position="306"/>
        <end position="474"/>
    </location>
</feature>
<evidence type="ECO:0000313" key="2">
    <source>
        <dbReference type="EMBL" id="CAI6333218.1"/>
    </source>
</evidence>
<evidence type="ECO:0000313" key="3">
    <source>
        <dbReference type="Proteomes" id="UP001152607"/>
    </source>
</evidence>
<feature type="compositionally biased region" description="Polar residues" evidence="1">
    <location>
        <begin position="26"/>
        <end position="42"/>
    </location>
</feature>
<dbReference type="Proteomes" id="UP001152607">
    <property type="component" value="Unassembled WGS sequence"/>
</dbReference>
<proteinExistence type="predicted"/>
<feature type="compositionally biased region" description="Polar residues" evidence="1">
    <location>
        <begin position="361"/>
        <end position="388"/>
    </location>
</feature>
<feature type="region of interest" description="Disordered" evidence="1">
    <location>
        <begin position="498"/>
        <end position="540"/>
    </location>
</feature>
<comment type="caution">
    <text evidence="2">The sequence shown here is derived from an EMBL/GenBank/DDBJ whole genome shotgun (WGS) entry which is preliminary data.</text>
</comment>
<feature type="compositionally biased region" description="Low complexity" evidence="1">
    <location>
        <begin position="114"/>
        <end position="128"/>
    </location>
</feature>
<reference evidence="2" key="1">
    <citation type="submission" date="2023-01" db="EMBL/GenBank/DDBJ databases">
        <authorList>
            <person name="Van Ghelder C."/>
            <person name="Rancurel C."/>
        </authorList>
    </citation>
    <scope>NUCLEOTIDE SEQUENCE</scope>
    <source>
        <strain evidence="2">CNCM I-4278</strain>
    </source>
</reference>
<feature type="compositionally biased region" description="Basic and acidic residues" evidence="1">
    <location>
        <begin position="754"/>
        <end position="766"/>
    </location>
</feature>
<gene>
    <name evidence="2" type="ORF">PDIGIT_LOCUS6255</name>
</gene>